<name>A0A9J5YHV3_SOLCO</name>
<sequence length="107" mass="12499">MVMIYQFKAIKENHLTYARPSYHGNHTLMQVQATQGRVLLLNPSYHEVVWPHQVKLSYKNSIMLVQATLEGKFVTSYPCYLDWGLVPHIHISHGRIPLYYSTTHHHS</sequence>
<dbReference type="AlphaFoldDB" id="A0A9J5YHV3"/>
<reference evidence="1 2" key="1">
    <citation type="submission" date="2020-09" db="EMBL/GenBank/DDBJ databases">
        <title>De no assembly of potato wild relative species, Solanum commersonii.</title>
        <authorList>
            <person name="Cho K."/>
        </authorList>
    </citation>
    <scope>NUCLEOTIDE SEQUENCE [LARGE SCALE GENOMIC DNA]</scope>
    <source>
        <strain evidence="1">LZ3.2</strain>
        <tissue evidence="1">Leaf</tissue>
    </source>
</reference>
<organism evidence="1 2">
    <name type="scientific">Solanum commersonii</name>
    <name type="common">Commerson's wild potato</name>
    <name type="synonym">Commerson's nightshade</name>
    <dbReference type="NCBI Taxonomy" id="4109"/>
    <lineage>
        <taxon>Eukaryota</taxon>
        <taxon>Viridiplantae</taxon>
        <taxon>Streptophyta</taxon>
        <taxon>Embryophyta</taxon>
        <taxon>Tracheophyta</taxon>
        <taxon>Spermatophyta</taxon>
        <taxon>Magnoliopsida</taxon>
        <taxon>eudicotyledons</taxon>
        <taxon>Gunneridae</taxon>
        <taxon>Pentapetalae</taxon>
        <taxon>asterids</taxon>
        <taxon>lamiids</taxon>
        <taxon>Solanales</taxon>
        <taxon>Solanaceae</taxon>
        <taxon>Solanoideae</taxon>
        <taxon>Solaneae</taxon>
        <taxon>Solanum</taxon>
    </lineage>
</organism>
<accession>A0A9J5YHV3</accession>
<protein>
    <submittedName>
        <fullName evidence="1">Uncharacterized protein</fullName>
    </submittedName>
</protein>
<dbReference type="EMBL" id="JACXVP010000006">
    <property type="protein sequence ID" value="KAG5599383.1"/>
    <property type="molecule type" value="Genomic_DNA"/>
</dbReference>
<keyword evidence="2" id="KW-1185">Reference proteome</keyword>
<gene>
    <name evidence="1" type="ORF">H5410_030753</name>
</gene>
<evidence type="ECO:0000313" key="2">
    <source>
        <dbReference type="Proteomes" id="UP000824120"/>
    </source>
</evidence>
<proteinExistence type="predicted"/>
<dbReference type="Proteomes" id="UP000824120">
    <property type="component" value="Chromosome 6"/>
</dbReference>
<comment type="caution">
    <text evidence="1">The sequence shown here is derived from an EMBL/GenBank/DDBJ whole genome shotgun (WGS) entry which is preliminary data.</text>
</comment>
<evidence type="ECO:0000313" key="1">
    <source>
        <dbReference type="EMBL" id="KAG5599383.1"/>
    </source>
</evidence>